<comment type="caution">
    <text evidence="3">The sequence shown here is derived from an EMBL/GenBank/DDBJ whole genome shotgun (WGS) entry which is preliminary data.</text>
</comment>
<keyword evidence="2" id="KW-0812">Transmembrane</keyword>
<organism evidence="3 4">
    <name type="scientific">Amblyomma americanum</name>
    <name type="common">Lone star tick</name>
    <dbReference type="NCBI Taxonomy" id="6943"/>
    <lineage>
        <taxon>Eukaryota</taxon>
        <taxon>Metazoa</taxon>
        <taxon>Ecdysozoa</taxon>
        <taxon>Arthropoda</taxon>
        <taxon>Chelicerata</taxon>
        <taxon>Arachnida</taxon>
        <taxon>Acari</taxon>
        <taxon>Parasitiformes</taxon>
        <taxon>Ixodida</taxon>
        <taxon>Ixodoidea</taxon>
        <taxon>Ixodidae</taxon>
        <taxon>Amblyomminae</taxon>
        <taxon>Amblyomma</taxon>
    </lineage>
</organism>
<evidence type="ECO:0000313" key="3">
    <source>
        <dbReference type="EMBL" id="KAK8767413.1"/>
    </source>
</evidence>
<feature type="region of interest" description="Disordered" evidence="1">
    <location>
        <begin position="93"/>
        <end position="242"/>
    </location>
</feature>
<dbReference type="AlphaFoldDB" id="A0AAQ4DY73"/>
<dbReference type="Proteomes" id="UP001321473">
    <property type="component" value="Unassembled WGS sequence"/>
</dbReference>
<keyword evidence="4" id="KW-1185">Reference proteome</keyword>
<feature type="transmembrane region" description="Helical" evidence="2">
    <location>
        <begin position="21"/>
        <end position="39"/>
    </location>
</feature>
<accession>A0AAQ4DY73</accession>
<feature type="compositionally biased region" description="Acidic residues" evidence="1">
    <location>
        <begin position="158"/>
        <end position="177"/>
    </location>
</feature>
<protein>
    <submittedName>
        <fullName evidence="3">Uncharacterized protein</fullName>
    </submittedName>
</protein>
<feature type="region of interest" description="Disordered" evidence="1">
    <location>
        <begin position="280"/>
        <end position="303"/>
    </location>
</feature>
<dbReference type="EMBL" id="JARKHS020025485">
    <property type="protein sequence ID" value="KAK8767413.1"/>
    <property type="molecule type" value="Genomic_DNA"/>
</dbReference>
<feature type="region of interest" description="Disordered" evidence="1">
    <location>
        <begin position="318"/>
        <end position="338"/>
    </location>
</feature>
<evidence type="ECO:0000256" key="2">
    <source>
        <dbReference type="SAM" id="Phobius"/>
    </source>
</evidence>
<keyword evidence="2" id="KW-0472">Membrane</keyword>
<evidence type="ECO:0000256" key="1">
    <source>
        <dbReference type="SAM" id="MobiDB-lite"/>
    </source>
</evidence>
<feature type="compositionally biased region" description="Low complexity" evidence="1">
    <location>
        <begin position="93"/>
        <end position="108"/>
    </location>
</feature>
<proteinExistence type="predicted"/>
<sequence>MFFKLKDVSHCVASNHHRHSLVLLLSCVAYCSGTFFNLFSHGGGGGGGPPPGAPPPMMPGGMFDVTSVIDIVETIGTADIDGNVLVEGGEEGSVVNLEPGTPPQVTKVQPPPPPAAAPPPIPPPPPVEEPPPPPSYGSPRRPPSRPTGGYGGGPAASFDDDVEPAGEAPDFGDDFDSPGDIYGRSPAVIRTDDAEYEEATPAPRAVGYARLVSAGGRGGRGRYRQQTRSRPAAGAARYTSGRGAKKPRLVIKRFPIEKLSAALQAEDPLALIGNLEARSQLPRTKQQRSQRLRAGYTNRDTSKKSKWKTVGVFPASSPLQSDRGVATSSGKWPANVEHRGRNYRGMKPVVLHLSMKGAQAGGTTKRPKWIRSIMLIPSSVDMKNERATDNRRRHRLYIEE</sequence>
<name>A0AAQ4DY73_AMBAM</name>
<reference evidence="3 4" key="1">
    <citation type="journal article" date="2023" name="Arcadia Sci">
        <title>De novo assembly of a long-read Amblyomma americanum tick genome.</title>
        <authorList>
            <person name="Chou S."/>
            <person name="Poskanzer K.E."/>
            <person name="Rollins M."/>
            <person name="Thuy-Boun P.S."/>
        </authorList>
    </citation>
    <scope>NUCLEOTIDE SEQUENCE [LARGE SCALE GENOMIC DNA]</scope>
    <source>
        <strain evidence="3">F_SG_1</strain>
        <tissue evidence="3">Salivary glands</tissue>
    </source>
</reference>
<feature type="compositionally biased region" description="Pro residues" evidence="1">
    <location>
        <begin position="109"/>
        <end position="145"/>
    </location>
</feature>
<evidence type="ECO:0000313" key="4">
    <source>
        <dbReference type="Proteomes" id="UP001321473"/>
    </source>
</evidence>
<keyword evidence="2" id="KW-1133">Transmembrane helix</keyword>
<gene>
    <name evidence="3" type="ORF">V5799_005802</name>
</gene>